<dbReference type="Proteomes" id="UP000287296">
    <property type="component" value="Unassembled WGS sequence"/>
</dbReference>
<name>A0A429X6X3_SIMTE</name>
<dbReference type="AlphaFoldDB" id="A0A429X6X3"/>
<dbReference type="RefSeq" id="WP_120116822.1">
    <property type="nucleotide sequence ID" value="NZ_DAMDJW010000041.1"/>
</dbReference>
<reference evidence="1 2" key="1">
    <citation type="submission" date="2018-12" db="EMBL/GenBank/DDBJ databases">
        <authorList>
            <person name="Sun L."/>
            <person name="Chen Z."/>
        </authorList>
    </citation>
    <scope>NUCLEOTIDE SEQUENCE [LARGE SCALE GENOMIC DNA]</scope>
    <source>
        <strain evidence="1 2">LMG 29736</strain>
    </source>
</reference>
<organism evidence="1 2">
    <name type="scientific">Siminovitchia terrae</name>
    <name type="common">Bacillus terrae</name>
    <dbReference type="NCBI Taxonomy" id="1914933"/>
    <lineage>
        <taxon>Bacteria</taxon>
        <taxon>Bacillati</taxon>
        <taxon>Bacillota</taxon>
        <taxon>Bacilli</taxon>
        <taxon>Bacillales</taxon>
        <taxon>Bacillaceae</taxon>
        <taxon>Siminovitchia</taxon>
    </lineage>
</organism>
<gene>
    <name evidence="1" type="ORF">D5F11_013490</name>
</gene>
<evidence type="ECO:0000313" key="2">
    <source>
        <dbReference type="Proteomes" id="UP000287296"/>
    </source>
</evidence>
<protein>
    <submittedName>
        <fullName evidence="1">Transcriptional regulator</fullName>
    </submittedName>
</protein>
<dbReference type="OrthoDB" id="4986073at2"/>
<accession>A0A429X6X3</accession>
<proteinExistence type="predicted"/>
<evidence type="ECO:0000313" key="1">
    <source>
        <dbReference type="EMBL" id="RST59139.1"/>
    </source>
</evidence>
<dbReference type="EMBL" id="QYTW02000013">
    <property type="protein sequence ID" value="RST59139.1"/>
    <property type="molecule type" value="Genomic_DNA"/>
</dbReference>
<sequence>MATKIAVIGPAVFMHNITLLAEQIKDVEIVPYIYSQPEESDAITRNLKPCDIVFYSGGLPYHFSVEARKHLTIPSLYMEQDEMTIAVSLLSIVHNQNITLEHLSVDVLDASFFLNVLKNIGAPEANHHVIDFAGMLPAGFDINQIVQFHQELYKSGQTKMALTSISSVYDQLMELGIPAQRMIDPSKALIRGLLNAKAKAELIKKNAAMIAVCHMSFPSLTYPNAKVDSFARSIQASVHQRADSTVLLFCTRGDIESFIHTDSFRQFLQSWEGVATVGFGYGETASDAEEHAKIAQRFADHEKTSCAYILTEMKELYGPYPDDVKFQSLVNVHPELVKLAKSIKISPANLSKIIQFSQYRQTLQFTAADLSSYLQVTRRSAERMIKKLVDHGSIKVVGEEMTYTQGRPRALYELDIPVYNFGKESP</sequence>
<comment type="caution">
    <text evidence="1">The sequence shown here is derived from an EMBL/GenBank/DDBJ whole genome shotgun (WGS) entry which is preliminary data.</text>
</comment>